<dbReference type="EC" id="2.1.1.195" evidence="5"/>
<dbReference type="SUPFAM" id="SSF111342">
    <property type="entry name" value="CbiD-like"/>
    <property type="match status" value="1"/>
</dbReference>
<organism evidence="6 7">
    <name type="scientific">Tepiditoga spiralis</name>
    <dbReference type="NCBI Taxonomy" id="2108365"/>
    <lineage>
        <taxon>Bacteria</taxon>
        <taxon>Thermotogati</taxon>
        <taxon>Thermotogota</taxon>
        <taxon>Thermotogae</taxon>
        <taxon>Petrotogales</taxon>
        <taxon>Petrotogaceae</taxon>
        <taxon>Tepiditoga</taxon>
    </lineage>
</organism>
<evidence type="ECO:0000313" key="7">
    <source>
        <dbReference type="Proteomes" id="UP000516361"/>
    </source>
</evidence>
<dbReference type="PANTHER" id="PTHR35863:SF1">
    <property type="entry name" value="COBALT-PRECORRIN-5B C(1)-METHYLTRANSFERASE"/>
    <property type="match status" value="1"/>
</dbReference>
<name>A0A7G1G5E3_9BACT</name>
<keyword evidence="2 5" id="KW-0489">Methyltransferase</keyword>
<dbReference type="HAMAP" id="MF_00787">
    <property type="entry name" value="CbiD"/>
    <property type="match status" value="1"/>
</dbReference>
<dbReference type="GO" id="GO:0032259">
    <property type="term" value="P:methylation"/>
    <property type="evidence" value="ECO:0007669"/>
    <property type="project" value="UniProtKB-KW"/>
</dbReference>
<evidence type="ECO:0000256" key="4">
    <source>
        <dbReference type="ARBA" id="ARBA00022691"/>
    </source>
</evidence>
<dbReference type="EMBL" id="AP018712">
    <property type="protein sequence ID" value="BBE31621.1"/>
    <property type="molecule type" value="Genomic_DNA"/>
</dbReference>
<accession>A0A7G1G5E3</accession>
<dbReference type="PIRSF" id="PIRSF026782">
    <property type="entry name" value="CbiD"/>
    <property type="match status" value="1"/>
</dbReference>
<sequence length="358" mass="40329">MNWYINVNGKKLRRGFTTGTAATAALKASVLWQITGNIPKFVDLLLPNGFNIKIRIENGKIINNKYFCMVKKDSGDDIDITNNSIIFSASVFKKKGYKFFSAGGVGIITKDGLKIKKGEPAINPVPRKMMIDVLKSFNINGSDIYVGVENGKELAKQTFNKRLGIVNGISIIGTSGMIEPMSEEAWKNSLLPQMDVIRKEYEEIVFVLGGRGESNYKKNFGDKKNIVLCGNYFGFSIKEAKKRKFNKIHISGSFQKIIKLAAGNFNTDSRVSGSMNEILALYTIIYMKKYDENIISSILKLNPVSQIIDFYEKNKIDYNGIFKLIVNAIIKKLKEFQDAEYRVTLFYKTNVLQDGGYK</sequence>
<dbReference type="Pfam" id="PF01888">
    <property type="entry name" value="CbiD"/>
    <property type="match status" value="1"/>
</dbReference>
<dbReference type="Gene3D" id="3.30.2110.10">
    <property type="entry name" value="CbiD-like"/>
    <property type="match status" value="1"/>
</dbReference>
<dbReference type="Proteomes" id="UP000516361">
    <property type="component" value="Chromosome"/>
</dbReference>
<evidence type="ECO:0000256" key="3">
    <source>
        <dbReference type="ARBA" id="ARBA00022679"/>
    </source>
</evidence>
<evidence type="ECO:0000256" key="1">
    <source>
        <dbReference type="ARBA" id="ARBA00022573"/>
    </source>
</evidence>
<dbReference type="KEGG" id="ocy:OSSY52_17620"/>
<gene>
    <name evidence="5 6" type="primary">cbiD</name>
    <name evidence="6" type="ORF">OSSY52_17620</name>
</gene>
<dbReference type="RefSeq" id="WP_190614275.1">
    <property type="nucleotide sequence ID" value="NZ_AP018712.1"/>
</dbReference>
<dbReference type="AlphaFoldDB" id="A0A7G1G5E3"/>
<dbReference type="PANTHER" id="PTHR35863">
    <property type="entry name" value="COBALT-PRECORRIN-5B C(1)-METHYLTRANSFERASE"/>
    <property type="match status" value="1"/>
</dbReference>
<dbReference type="InParanoid" id="A0A7G1G5E3"/>
<comment type="similarity">
    <text evidence="5">Belongs to the CbiD family.</text>
</comment>
<proteinExistence type="inferred from homology"/>
<protein>
    <recommendedName>
        <fullName evidence="5">Cobalt-precorrin-5B C(1)-methyltransferase</fullName>
        <ecNumber evidence="5">2.1.1.195</ecNumber>
    </recommendedName>
    <alternativeName>
        <fullName evidence="5">Cobalt-precorrin-6A synthase</fullName>
    </alternativeName>
</protein>
<comment type="pathway">
    <text evidence="5">Cofactor biosynthesis; adenosylcobalamin biosynthesis; cob(II)yrinate a,c-diamide from sirohydrochlorin (anaerobic route): step 6/10.</text>
</comment>
<dbReference type="InterPro" id="IPR002748">
    <property type="entry name" value="CbiD"/>
</dbReference>
<keyword evidence="4 5" id="KW-0949">S-adenosyl-L-methionine</keyword>
<dbReference type="InterPro" id="IPR036074">
    <property type="entry name" value="CbiD_sf"/>
</dbReference>
<evidence type="ECO:0000313" key="6">
    <source>
        <dbReference type="EMBL" id="BBE31621.1"/>
    </source>
</evidence>
<evidence type="ECO:0000256" key="2">
    <source>
        <dbReference type="ARBA" id="ARBA00022603"/>
    </source>
</evidence>
<reference evidence="6 7" key="1">
    <citation type="submission" date="2018-06" db="EMBL/GenBank/DDBJ databases">
        <title>Genome sequencing of Oceanotoga sp. sy52.</title>
        <authorList>
            <person name="Mori K."/>
        </authorList>
    </citation>
    <scope>NUCLEOTIDE SEQUENCE [LARGE SCALE GENOMIC DNA]</scope>
    <source>
        <strain evidence="7">sy52</strain>
    </source>
</reference>
<comment type="function">
    <text evidence="5">Catalyzes the methylation of C-1 in cobalt-precorrin-5B to form cobalt-precorrin-6A.</text>
</comment>
<dbReference type="GO" id="GO:0019251">
    <property type="term" value="P:anaerobic cobalamin biosynthetic process"/>
    <property type="evidence" value="ECO:0007669"/>
    <property type="project" value="UniProtKB-UniRule"/>
</dbReference>
<dbReference type="NCBIfam" id="TIGR00312">
    <property type="entry name" value="cbiD"/>
    <property type="match status" value="1"/>
</dbReference>
<keyword evidence="1 5" id="KW-0169">Cobalamin biosynthesis</keyword>
<evidence type="ECO:0000256" key="5">
    <source>
        <dbReference type="HAMAP-Rule" id="MF_00787"/>
    </source>
</evidence>
<comment type="catalytic activity">
    <reaction evidence="5">
        <text>Co-precorrin-5B + S-adenosyl-L-methionine = Co-precorrin-6A + S-adenosyl-L-homocysteine</text>
        <dbReference type="Rhea" id="RHEA:26285"/>
        <dbReference type="ChEBI" id="CHEBI:57856"/>
        <dbReference type="ChEBI" id="CHEBI:59789"/>
        <dbReference type="ChEBI" id="CHEBI:60063"/>
        <dbReference type="ChEBI" id="CHEBI:60064"/>
        <dbReference type="EC" id="2.1.1.195"/>
    </reaction>
</comment>
<dbReference type="GO" id="GO:0008168">
    <property type="term" value="F:methyltransferase activity"/>
    <property type="evidence" value="ECO:0007669"/>
    <property type="project" value="UniProtKB-UniRule"/>
</dbReference>
<keyword evidence="3 5" id="KW-0808">Transferase</keyword>
<dbReference type="UniPathway" id="UPA00148">
    <property type="reaction ID" value="UER00227"/>
</dbReference>
<keyword evidence="7" id="KW-1185">Reference proteome</keyword>